<name>A0A9W3YHM8_BACTU</name>
<feature type="domain" description="4'-phosphopantetheinyl transferase" evidence="7">
    <location>
        <begin position="105"/>
        <end position="181"/>
    </location>
</feature>
<dbReference type="GO" id="GO:0019878">
    <property type="term" value="P:lysine biosynthetic process via aminoadipic acid"/>
    <property type="evidence" value="ECO:0007669"/>
    <property type="project" value="TreeGrafter"/>
</dbReference>
<evidence type="ECO:0000256" key="1">
    <source>
        <dbReference type="ARBA" id="ARBA00001946"/>
    </source>
</evidence>
<gene>
    <name evidence="9" type="ORF">D7J84_08805</name>
</gene>
<evidence type="ECO:0000259" key="8">
    <source>
        <dbReference type="Pfam" id="PF22624"/>
    </source>
</evidence>
<dbReference type="AlphaFoldDB" id="A0A9W3YHM8"/>
<dbReference type="GO" id="GO:0008897">
    <property type="term" value="F:holo-[acyl-carrier-protein] synthase activity"/>
    <property type="evidence" value="ECO:0007669"/>
    <property type="project" value="InterPro"/>
</dbReference>
<dbReference type="Gene3D" id="3.90.470.20">
    <property type="entry name" value="4'-phosphopantetheinyl transferase domain"/>
    <property type="match status" value="2"/>
</dbReference>
<dbReference type="InterPro" id="IPR008278">
    <property type="entry name" value="4-PPantetheinyl_Trfase_dom"/>
</dbReference>
<dbReference type="InterPro" id="IPR004568">
    <property type="entry name" value="Ppantetheine-prot_Trfase_dom"/>
</dbReference>
<proteinExistence type="inferred from homology"/>
<dbReference type="GO" id="GO:0005829">
    <property type="term" value="C:cytosol"/>
    <property type="evidence" value="ECO:0007669"/>
    <property type="project" value="TreeGrafter"/>
</dbReference>
<keyword evidence="5" id="KW-0460">Magnesium</keyword>
<evidence type="ECO:0000259" key="7">
    <source>
        <dbReference type="Pfam" id="PF01648"/>
    </source>
</evidence>
<dbReference type="Proteomes" id="UP000269847">
    <property type="component" value="Chromosome"/>
</dbReference>
<dbReference type="InterPro" id="IPR050559">
    <property type="entry name" value="P-Pant_transferase_sf"/>
</dbReference>
<feature type="domain" description="4'-phosphopantetheinyl transferase N-terminal" evidence="8">
    <location>
        <begin position="15"/>
        <end position="100"/>
    </location>
</feature>
<evidence type="ECO:0000256" key="6">
    <source>
        <dbReference type="ARBA" id="ARBA00023194"/>
    </source>
</evidence>
<protein>
    <submittedName>
        <fullName evidence="9">4'-phosphopantetheinyl transferase superfamily protein</fullName>
    </submittedName>
</protein>
<dbReference type="PANTHER" id="PTHR12215">
    <property type="entry name" value="PHOSPHOPANTETHEINE TRANSFERASE"/>
    <property type="match status" value="1"/>
</dbReference>
<dbReference type="GO" id="GO:0000287">
    <property type="term" value="F:magnesium ion binding"/>
    <property type="evidence" value="ECO:0007669"/>
    <property type="project" value="InterPro"/>
</dbReference>
<keyword evidence="6" id="KW-0045">Antibiotic biosynthesis</keyword>
<accession>A0A9W3YHM8</accession>
<evidence type="ECO:0000256" key="3">
    <source>
        <dbReference type="ARBA" id="ARBA00022679"/>
    </source>
</evidence>
<comment type="cofactor">
    <cofactor evidence="1">
        <name>Mg(2+)</name>
        <dbReference type="ChEBI" id="CHEBI:18420"/>
    </cofactor>
</comment>
<evidence type="ECO:0000256" key="2">
    <source>
        <dbReference type="ARBA" id="ARBA00010990"/>
    </source>
</evidence>
<reference evidence="9 10" key="1">
    <citation type="submission" date="2018-09" db="EMBL/GenBank/DDBJ databases">
        <title>Complete genome of Bacillus thuringiensis strain QZL38.</title>
        <authorList>
            <person name="Song F."/>
        </authorList>
    </citation>
    <scope>NUCLEOTIDE SEQUENCE [LARGE SCALE GENOMIC DNA]</scope>
    <source>
        <strain evidence="9 10">QZL38</strain>
    </source>
</reference>
<dbReference type="RefSeq" id="WP_061885394.1">
    <property type="nucleotide sequence ID" value="NZ_CP014289.1"/>
</dbReference>
<dbReference type="NCBIfam" id="TIGR00556">
    <property type="entry name" value="pantethn_trn"/>
    <property type="match status" value="1"/>
</dbReference>
<dbReference type="PANTHER" id="PTHR12215:SF10">
    <property type="entry name" value="L-AMINOADIPATE-SEMIALDEHYDE DEHYDROGENASE-PHOSPHOPANTETHEINYL TRANSFERASE"/>
    <property type="match status" value="1"/>
</dbReference>
<dbReference type="GO" id="GO:0017000">
    <property type="term" value="P:antibiotic biosynthetic process"/>
    <property type="evidence" value="ECO:0007669"/>
    <property type="project" value="UniProtKB-KW"/>
</dbReference>
<comment type="similarity">
    <text evidence="2">Belongs to the P-Pant transferase superfamily. Gsp/Sfp/HetI/AcpT family.</text>
</comment>
<dbReference type="EMBL" id="CP032608">
    <property type="protein sequence ID" value="AYF81301.1"/>
    <property type="molecule type" value="Genomic_DNA"/>
</dbReference>
<sequence>MTTIYAININQNINSKEFKDLFIFINEDKKKRILCFRKQKDALRSLLGDLLIRSIICEEFNISNSNIHFKFNEFGKPYLYNKPSFHFNISHSGEWVVCAIDHHAPVGIDIEQIKPIDFEIAKCFFSDDEYKHLLLQPTEKQLDYFYTLWTLKESFIKAHGEGFFMPFNTFSFFIMNNEISIDSVYKSNPYKYFNQLHIHSDYKLSITTAHKNLHKRILVKNINEIKTAIKR</sequence>
<dbReference type="InterPro" id="IPR037143">
    <property type="entry name" value="4-PPantetheinyl_Trfase_dom_sf"/>
</dbReference>
<evidence type="ECO:0000313" key="10">
    <source>
        <dbReference type="Proteomes" id="UP000269847"/>
    </source>
</evidence>
<keyword evidence="4" id="KW-0479">Metal-binding</keyword>
<dbReference type="InterPro" id="IPR055066">
    <property type="entry name" value="AASDHPPT_N"/>
</dbReference>
<keyword evidence="3 9" id="KW-0808">Transferase</keyword>
<dbReference type="Pfam" id="PF01648">
    <property type="entry name" value="ACPS"/>
    <property type="match status" value="1"/>
</dbReference>
<evidence type="ECO:0000313" key="9">
    <source>
        <dbReference type="EMBL" id="AYF81301.1"/>
    </source>
</evidence>
<evidence type="ECO:0000256" key="5">
    <source>
        <dbReference type="ARBA" id="ARBA00022842"/>
    </source>
</evidence>
<dbReference type="SUPFAM" id="SSF56214">
    <property type="entry name" value="4'-phosphopantetheinyl transferase"/>
    <property type="match status" value="2"/>
</dbReference>
<organism evidence="9 10">
    <name type="scientific">Bacillus thuringiensis</name>
    <dbReference type="NCBI Taxonomy" id="1428"/>
    <lineage>
        <taxon>Bacteria</taxon>
        <taxon>Bacillati</taxon>
        <taxon>Bacillota</taxon>
        <taxon>Bacilli</taxon>
        <taxon>Bacillales</taxon>
        <taxon>Bacillaceae</taxon>
        <taxon>Bacillus</taxon>
        <taxon>Bacillus cereus group</taxon>
    </lineage>
</organism>
<dbReference type="Pfam" id="PF22624">
    <property type="entry name" value="AASDHPPT_N"/>
    <property type="match status" value="1"/>
</dbReference>
<evidence type="ECO:0000256" key="4">
    <source>
        <dbReference type="ARBA" id="ARBA00022723"/>
    </source>
</evidence>
<dbReference type="GO" id="GO:0006633">
    <property type="term" value="P:fatty acid biosynthetic process"/>
    <property type="evidence" value="ECO:0007669"/>
    <property type="project" value="InterPro"/>
</dbReference>